<evidence type="ECO:0000313" key="3">
    <source>
        <dbReference type="Proteomes" id="UP000085678"/>
    </source>
</evidence>
<dbReference type="Pfam" id="PF13202">
    <property type="entry name" value="EF-hand_5"/>
    <property type="match status" value="2"/>
</dbReference>
<keyword evidence="3" id="KW-1185">Reference proteome</keyword>
<sequence length="163" mass="18957">MYDVLDRNKDGQFTAVDIKMLHAQLDSDKNGELNDREFLLSLKQTLYQLPFITMFKRGDHDKDGFITLIELDIIFGQFDINSDGTISAEEFLTTWTSRGYSDMNTAKRLYDVFDLNHDDVLGRENDIVKIFKNMDYDGDSKLSETEFVSEWMNIMSQISRGPR</sequence>
<dbReference type="SMART" id="SM00054">
    <property type="entry name" value="EFh"/>
    <property type="match status" value="3"/>
</dbReference>
<dbReference type="InterPro" id="IPR011992">
    <property type="entry name" value="EF-hand-dom_pair"/>
</dbReference>
<dbReference type="AlphaFoldDB" id="A0A1S3HP36"/>
<feature type="domain" description="EF-hand" evidence="2">
    <location>
        <begin position="1"/>
        <end position="28"/>
    </location>
</feature>
<dbReference type="InParanoid" id="A0A1S3HP36"/>
<feature type="domain" description="EF-hand" evidence="2">
    <location>
        <begin position="122"/>
        <end position="157"/>
    </location>
</feature>
<name>A0A1S3HP36_LINAN</name>
<feature type="domain" description="EF-hand" evidence="2">
    <location>
        <begin position="66"/>
        <end position="101"/>
    </location>
</feature>
<dbReference type="RefSeq" id="XP_013386799.1">
    <property type="nucleotide sequence ID" value="XM_013531345.1"/>
</dbReference>
<accession>A0A1S3HP36</accession>
<evidence type="ECO:0000256" key="1">
    <source>
        <dbReference type="ARBA" id="ARBA00022837"/>
    </source>
</evidence>
<dbReference type="InterPro" id="IPR018247">
    <property type="entry name" value="EF_Hand_1_Ca_BS"/>
</dbReference>
<dbReference type="Proteomes" id="UP000085678">
    <property type="component" value="Unplaced"/>
</dbReference>
<dbReference type="SUPFAM" id="SSF47473">
    <property type="entry name" value="EF-hand"/>
    <property type="match status" value="2"/>
</dbReference>
<protein>
    <submittedName>
        <fullName evidence="4">Insoluble matrix shell protein 5-like</fullName>
    </submittedName>
</protein>
<dbReference type="Gene3D" id="1.10.238.10">
    <property type="entry name" value="EF-hand"/>
    <property type="match status" value="2"/>
</dbReference>
<dbReference type="PROSITE" id="PS50222">
    <property type="entry name" value="EF_HAND_2"/>
    <property type="match status" value="3"/>
</dbReference>
<dbReference type="PROSITE" id="PS00018">
    <property type="entry name" value="EF_HAND_1"/>
    <property type="match status" value="1"/>
</dbReference>
<dbReference type="KEGG" id="lak:106156220"/>
<proteinExistence type="predicted"/>
<organism evidence="3 4">
    <name type="scientific">Lingula anatina</name>
    <name type="common">Brachiopod</name>
    <name type="synonym">Lingula unguis</name>
    <dbReference type="NCBI Taxonomy" id="7574"/>
    <lineage>
        <taxon>Eukaryota</taxon>
        <taxon>Metazoa</taxon>
        <taxon>Spiralia</taxon>
        <taxon>Lophotrochozoa</taxon>
        <taxon>Brachiopoda</taxon>
        <taxon>Linguliformea</taxon>
        <taxon>Lingulata</taxon>
        <taxon>Lingulida</taxon>
        <taxon>Linguloidea</taxon>
        <taxon>Lingulidae</taxon>
        <taxon>Lingula</taxon>
    </lineage>
</organism>
<dbReference type="OrthoDB" id="6041256at2759"/>
<dbReference type="GO" id="GO:0005509">
    <property type="term" value="F:calcium ion binding"/>
    <property type="evidence" value="ECO:0007669"/>
    <property type="project" value="InterPro"/>
</dbReference>
<dbReference type="GeneID" id="106156220"/>
<evidence type="ECO:0000259" key="2">
    <source>
        <dbReference type="PROSITE" id="PS50222"/>
    </source>
</evidence>
<evidence type="ECO:0000313" key="4">
    <source>
        <dbReference type="RefSeq" id="XP_013386799.1"/>
    </source>
</evidence>
<gene>
    <name evidence="4" type="primary">LOC106156220</name>
</gene>
<reference evidence="4" key="1">
    <citation type="submission" date="2025-08" db="UniProtKB">
        <authorList>
            <consortium name="RefSeq"/>
        </authorList>
    </citation>
    <scope>IDENTIFICATION</scope>
    <source>
        <tissue evidence="4">Gonads</tissue>
    </source>
</reference>
<dbReference type="InterPro" id="IPR002048">
    <property type="entry name" value="EF_hand_dom"/>
</dbReference>
<keyword evidence="1" id="KW-0106">Calcium</keyword>